<dbReference type="OrthoDB" id="5190552at2"/>
<dbReference type="Proteomes" id="UP001515100">
    <property type="component" value="Unassembled WGS sequence"/>
</dbReference>
<accession>A0A641AIF1</accession>
<name>A0A641AIF1_9ACTN</name>
<gene>
    <name evidence="1" type="ORF">ESP62_018090</name>
</gene>
<protein>
    <submittedName>
        <fullName evidence="1">Uncharacterized protein</fullName>
    </submittedName>
</protein>
<organism evidence="1 2">
    <name type="scientific">Aeromicrobium fastidiosum</name>
    <dbReference type="NCBI Taxonomy" id="52699"/>
    <lineage>
        <taxon>Bacteria</taxon>
        <taxon>Bacillati</taxon>
        <taxon>Actinomycetota</taxon>
        <taxon>Actinomycetes</taxon>
        <taxon>Propionibacteriales</taxon>
        <taxon>Nocardioidaceae</taxon>
        <taxon>Aeromicrobium</taxon>
    </lineage>
</organism>
<dbReference type="EMBL" id="SDPP02000006">
    <property type="protein sequence ID" value="KAA1373003.1"/>
    <property type="molecule type" value="Genomic_DNA"/>
</dbReference>
<evidence type="ECO:0000313" key="1">
    <source>
        <dbReference type="EMBL" id="KAA1373003.1"/>
    </source>
</evidence>
<evidence type="ECO:0000313" key="2">
    <source>
        <dbReference type="Proteomes" id="UP001515100"/>
    </source>
</evidence>
<reference evidence="1" key="1">
    <citation type="submission" date="2019-09" db="EMBL/GenBank/DDBJ databases">
        <authorList>
            <person name="Li J."/>
        </authorList>
    </citation>
    <scope>NUCLEOTIDE SEQUENCE [LARGE SCALE GENOMIC DNA]</scope>
    <source>
        <strain evidence="1">NRBC 14897</strain>
    </source>
</reference>
<dbReference type="AlphaFoldDB" id="A0A641AIF1"/>
<sequence>MTSETRTVNGPEGAWRLLVPSGWATLSTDPGLRNGQIKRLLDRQFEGTARDELIQVRIEADRRLKADLARAAENGVTQLHALMEPIAGLPVSATLLVAQLYIGSDREVAKDLRRLLGDATGVLEVDELVLAGVPATRRRRRVLEPLGEEPGSPEMWHTHIDYMVQISLDDLLVLSFVTSTDPLADELTFVFDSIAATLHQGDGDLQWQPSVYPPSEAD</sequence>
<comment type="caution">
    <text evidence="1">The sequence shown here is derived from an EMBL/GenBank/DDBJ whole genome shotgun (WGS) entry which is preliminary data.</text>
</comment>
<keyword evidence="2" id="KW-1185">Reference proteome</keyword>
<proteinExistence type="predicted"/>
<dbReference type="RefSeq" id="WP_129185288.1">
    <property type="nucleotide sequence ID" value="NZ_JAGIOG010000001.1"/>
</dbReference>